<feature type="region of interest" description="Disordered" evidence="1">
    <location>
        <begin position="690"/>
        <end position="754"/>
    </location>
</feature>
<evidence type="ECO:0000313" key="2">
    <source>
        <dbReference type="EMBL" id="MBA2114592.1"/>
    </source>
</evidence>
<dbReference type="AlphaFoldDB" id="A0A7V9A6S0"/>
<dbReference type="EMBL" id="JABRWO010000004">
    <property type="protein sequence ID" value="MBA2114592.1"/>
    <property type="molecule type" value="Genomic_DNA"/>
</dbReference>
<organism evidence="2 3">
    <name type="scientific">Bremerella alba</name>
    <dbReference type="NCBI Taxonomy" id="980252"/>
    <lineage>
        <taxon>Bacteria</taxon>
        <taxon>Pseudomonadati</taxon>
        <taxon>Planctomycetota</taxon>
        <taxon>Planctomycetia</taxon>
        <taxon>Pirellulales</taxon>
        <taxon>Pirellulaceae</taxon>
        <taxon>Bremerella</taxon>
    </lineage>
</organism>
<protein>
    <recommendedName>
        <fullName evidence="4">Tetratricopeptide repeat protein</fullName>
    </recommendedName>
</protein>
<comment type="caution">
    <text evidence="2">The sequence shown here is derived from an EMBL/GenBank/DDBJ whole genome shotgun (WGS) entry which is preliminary data.</text>
</comment>
<evidence type="ECO:0008006" key="4">
    <source>
        <dbReference type="Google" id="ProtNLM"/>
    </source>
</evidence>
<proteinExistence type="predicted"/>
<gene>
    <name evidence="2" type="ORF">HOV93_17580</name>
</gene>
<reference evidence="2 3" key="1">
    <citation type="submission" date="2020-05" db="EMBL/GenBank/DDBJ databases">
        <title>Bremerella alba sp. nov., a novel planctomycete isolated from the surface of the macroalga Fucus spiralis.</title>
        <authorList>
            <person name="Godinho O."/>
            <person name="Botelho R."/>
            <person name="Albuquerque L."/>
            <person name="Wiegand S."/>
            <person name="Da Costa M.S."/>
            <person name="Lobo-Da-Cunha A."/>
            <person name="Jogler C."/>
            <person name="Lage O.M."/>
        </authorList>
    </citation>
    <scope>NUCLEOTIDE SEQUENCE [LARGE SCALE GENOMIC DNA]</scope>
    <source>
        <strain evidence="2 3">FF15</strain>
    </source>
</reference>
<keyword evidence="3" id="KW-1185">Reference proteome</keyword>
<feature type="compositionally biased region" description="Pro residues" evidence="1">
    <location>
        <begin position="721"/>
        <end position="734"/>
    </location>
</feature>
<dbReference type="SUPFAM" id="SSF48452">
    <property type="entry name" value="TPR-like"/>
    <property type="match status" value="1"/>
</dbReference>
<evidence type="ECO:0000256" key="1">
    <source>
        <dbReference type="SAM" id="MobiDB-lite"/>
    </source>
</evidence>
<evidence type="ECO:0000313" key="3">
    <source>
        <dbReference type="Proteomes" id="UP000551616"/>
    </source>
</evidence>
<name>A0A7V9A6S0_9BACT</name>
<dbReference type="Gene3D" id="1.25.40.10">
    <property type="entry name" value="Tetratricopeptide repeat domain"/>
    <property type="match status" value="1"/>
</dbReference>
<dbReference type="InterPro" id="IPR011990">
    <property type="entry name" value="TPR-like_helical_dom_sf"/>
</dbReference>
<sequence>METPLPYWADDKYAIAIHYEYSPTEVGMTIDAYAYPPCGTNKKIKFYCPDMVADIEKIERMLQGEQRVACLDFVRKMLEKHPDHSVPLFYNAILNLQLSDEHKAEEAVNLFREKHPDNPAAHALKATLEASLGKGDEAIDELQTALEQTEERLHPSLYDAFGAVGQMLLMTGKVLGARSHFTLQSNLAPDDDNMPMQMLMRLNNSPEIPIFLKQDLSLAECPADFPRKEEFNTALQDSAQGLWRKGLKQFEELRSGAPRNPAILENIAALQFSLGQDDIAAKTLHTYAVAEQRNDFEAATEAEALAKALSDQDEEQIDVVNASMPIHEMEPLLEKLRVDQRCEHLPIDLSQLGTEGSPPPRAAYLLLDKPRTESGAELTAENVSSVLGELLVFGKETDRSARIEFTSAKGPLFDEAISTLKEICGDAIDPTVSEDVQGRIFALQDLMNWQWRLPDDTPNEVRNRLMTEKRREVILEKWVNFPLLTLSGKTPLEASKDTELRLPLAAEVLTLEMVGQQEKWKFDFAELREKLSLPTAGTLSTENLDVLNVPITRLHRLPAAELSDEDLIQGYGRSVIRGLNKAVENLANELLVRQSLMDQIDRSQLYGELARTASDGDQALAYLKKAQEEAVQQGRSPGMWMVAELSMRFERREMQEAQLLMQTLMSKYAQEPQTAQALFGVLQRFGLITPDGQMAGGMPGGPPPAQSGPEPGGGLWTPGAPAGPPSQAAPPQGAPPAAGEGEEKKSGLWLPGMD</sequence>
<accession>A0A7V9A6S0</accession>
<dbReference type="Proteomes" id="UP000551616">
    <property type="component" value="Unassembled WGS sequence"/>
</dbReference>